<dbReference type="Proteomes" id="UP000215224">
    <property type="component" value="Chromosome"/>
</dbReference>
<gene>
    <name evidence="1" type="ORF">BC6307_23055</name>
</gene>
<dbReference type="EMBL" id="CP018866">
    <property type="protein sequence ID" value="AST93942.1"/>
    <property type="molecule type" value="Genomic_DNA"/>
</dbReference>
<evidence type="ECO:0008006" key="3">
    <source>
        <dbReference type="Google" id="ProtNLM"/>
    </source>
</evidence>
<proteinExistence type="predicted"/>
<dbReference type="KEGG" id="bcoh:BC6307_23055"/>
<dbReference type="InterPro" id="IPR026988">
    <property type="entry name" value="YaaC-like"/>
</dbReference>
<protein>
    <recommendedName>
        <fullName evidence="3">YaaC-like Protein</fullName>
    </recommendedName>
</protein>
<accession>A0A223KWW5</accession>
<dbReference type="AlphaFoldDB" id="A0A223KWW5"/>
<keyword evidence="2" id="KW-1185">Reference proteome</keyword>
<evidence type="ECO:0000313" key="2">
    <source>
        <dbReference type="Proteomes" id="UP000215224"/>
    </source>
</evidence>
<dbReference type="STRING" id="1314751.GCA_001591425_04818"/>
<sequence length="319" mass="37651">MKTDIALLYQSFQSTDVVQSNLFNCYKKKNIQQAEQKSYENVYSFIYFIEHGLTYYQSAKTAPLSIRPVLLFYGMIQLLKACLLTVDPLYPETTSVLAHGVSTRKRKKQGYSFLQDEVKIQKNGLFTHFSDKMFHVKQLEGTKYTMKQLLSSVPELELPFRYIEKSSPFYKIGTLNSEQYEIPATILDHYKMTHDRFVQYVEHNTPLQFKAGSEAEKVFIFTGEIRIINSAPLYINFSNESIYFPKNKQLLWELSDTLIHYLVLYNLSMVCRYETEWWGELIHTFHSSDLTYITNFLHITEEKIPYILYEFIKKQFDCV</sequence>
<dbReference type="RefSeq" id="WP_066421515.1">
    <property type="nucleotide sequence ID" value="NZ_CP018866.1"/>
</dbReference>
<evidence type="ECO:0000313" key="1">
    <source>
        <dbReference type="EMBL" id="AST93942.1"/>
    </source>
</evidence>
<name>A0A223KWW5_9BACI</name>
<dbReference type="Pfam" id="PF14175">
    <property type="entry name" value="YaaC"/>
    <property type="match status" value="1"/>
</dbReference>
<organism evidence="1 2">
    <name type="scientific">Sutcliffiella cohnii</name>
    <dbReference type="NCBI Taxonomy" id="33932"/>
    <lineage>
        <taxon>Bacteria</taxon>
        <taxon>Bacillati</taxon>
        <taxon>Bacillota</taxon>
        <taxon>Bacilli</taxon>
        <taxon>Bacillales</taxon>
        <taxon>Bacillaceae</taxon>
        <taxon>Sutcliffiella</taxon>
    </lineage>
</organism>
<reference evidence="1 2" key="1">
    <citation type="submission" date="2016-12" db="EMBL/GenBank/DDBJ databases">
        <title>The whole genome sequencing and assembly of Bacillus cohnii DSM 6307T strain.</title>
        <authorList>
            <person name="Lee Y.-J."/>
            <person name="Yi H."/>
            <person name="Bahn Y.-S."/>
            <person name="Kim J.F."/>
            <person name="Lee D.-W."/>
        </authorList>
    </citation>
    <scope>NUCLEOTIDE SEQUENCE [LARGE SCALE GENOMIC DNA]</scope>
    <source>
        <strain evidence="1 2">DSM 6307</strain>
    </source>
</reference>